<gene>
    <name evidence="4" type="ORF">MmiHf6_13740</name>
</gene>
<evidence type="ECO:0000256" key="1">
    <source>
        <dbReference type="ARBA" id="ARBA00022729"/>
    </source>
</evidence>
<keyword evidence="2" id="KW-1133">Transmembrane helix</keyword>
<reference evidence="4 5" key="1">
    <citation type="submission" date="2023-07" db="EMBL/GenBank/DDBJ databases">
        <title>Closed genoem sequence of Methanomicrococcus sp. Hf6.</title>
        <authorList>
            <person name="Poehlein A."/>
            <person name="Protasov E."/>
            <person name="Platt K."/>
            <person name="Reeh H."/>
            <person name="Daniel R."/>
            <person name="Brune A."/>
        </authorList>
    </citation>
    <scope>NUCLEOTIDE SEQUENCE [LARGE SCALE GENOMIC DNA]</scope>
    <source>
        <strain evidence="4 5">Hf6</strain>
    </source>
</reference>
<name>A0AA96ZT07_9EURY</name>
<evidence type="ECO:0000313" key="4">
    <source>
        <dbReference type="EMBL" id="WNY24049.1"/>
    </source>
</evidence>
<keyword evidence="2" id="KW-0472">Membrane</keyword>
<evidence type="ECO:0000259" key="3">
    <source>
        <dbReference type="Pfam" id="PF18204"/>
    </source>
</evidence>
<evidence type="ECO:0000313" key="5">
    <source>
        <dbReference type="Proteomes" id="UP001302978"/>
    </source>
</evidence>
<dbReference type="GeneID" id="85195966"/>
<dbReference type="InterPro" id="IPR026371">
    <property type="entry name" value="PGF_CTERM"/>
</dbReference>
<protein>
    <recommendedName>
        <fullName evidence="3">PGF-CTERM archaeal protein-sorting signal domain-containing protein</fullName>
    </recommendedName>
</protein>
<dbReference type="KEGG" id="mehf:MmiHf6_13740"/>
<dbReference type="Proteomes" id="UP001302978">
    <property type="component" value="Chromosome"/>
</dbReference>
<evidence type="ECO:0000256" key="2">
    <source>
        <dbReference type="SAM" id="Phobius"/>
    </source>
</evidence>
<organism evidence="4 5">
    <name type="scientific">Methanimicrococcus hongohii</name>
    <dbReference type="NCBI Taxonomy" id="3028295"/>
    <lineage>
        <taxon>Archaea</taxon>
        <taxon>Methanobacteriati</taxon>
        <taxon>Methanobacteriota</taxon>
        <taxon>Stenosarchaea group</taxon>
        <taxon>Methanomicrobia</taxon>
        <taxon>Methanosarcinales</taxon>
        <taxon>Methanosarcinaceae</taxon>
        <taxon>Methanimicrococcus</taxon>
    </lineage>
</organism>
<keyword evidence="5" id="KW-1185">Reference proteome</keyword>
<keyword evidence="1" id="KW-0732">Signal</keyword>
<proteinExistence type="predicted"/>
<feature type="domain" description="PGF-CTERM archaeal protein-sorting signal" evidence="3">
    <location>
        <begin position="289"/>
        <end position="311"/>
    </location>
</feature>
<dbReference type="Pfam" id="PF18204">
    <property type="entry name" value="PGF-CTERM"/>
    <property type="match status" value="1"/>
</dbReference>
<keyword evidence="2" id="KW-0812">Transmembrane</keyword>
<feature type="transmembrane region" description="Helical" evidence="2">
    <location>
        <begin position="289"/>
        <end position="308"/>
    </location>
</feature>
<accession>A0AA96ZT07</accession>
<dbReference type="EMBL" id="CP131059">
    <property type="protein sequence ID" value="WNY24049.1"/>
    <property type="molecule type" value="Genomic_DNA"/>
</dbReference>
<dbReference type="AlphaFoldDB" id="A0AA96ZT07"/>
<sequence length="311" mass="34561">MNKNMIKLTAVAVIFLLLATPAYGTLTRDEAVQSVLPYSRNHGSLSMAGPYTYQDNAYYYAEMTTNGTLSGVLIVNGETGDVITDESIARKISFTHLYLTNVTQMNLAGYKTMKETYTASAAVCRQKAEIFNQEIPLYNSADRQKLGTIVQSYQNTAVVFDDLATLFDKIIATQEDVISGNASYENAVILENQTDEFEKLLEKLDKAYDKTIEDTNTYYDILIDGASTYGLNASQISDYKIIGNSAFNQEREVLITMQLQLIEEDRVNTNTRVETDIVLMNNLLSKSEVPGFGILAAVCALIGIVLYGRRK</sequence>
<dbReference type="RefSeq" id="WP_316557226.1">
    <property type="nucleotide sequence ID" value="NZ_CP131059.1"/>
</dbReference>